<dbReference type="InterPro" id="IPR050767">
    <property type="entry name" value="Sel1_AlgK"/>
</dbReference>
<name>A0ABR2IXV5_9EUKA</name>
<proteinExistence type="inferred from homology"/>
<dbReference type="Proteomes" id="UP001470230">
    <property type="component" value="Unassembled WGS sequence"/>
</dbReference>
<evidence type="ECO:0000256" key="1">
    <source>
        <dbReference type="ARBA" id="ARBA00038101"/>
    </source>
</evidence>
<keyword evidence="4" id="KW-1185">Reference proteome</keyword>
<dbReference type="Gene3D" id="1.25.40.10">
    <property type="entry name" value="Tetratricopeptide repeat domain"/>
    <property type="match status" value="5"/>
</dbReference>
<dbReference type="InterPro" id="IPR011990">
    <property type="entry name" value="TPR-like_helical_dom_sf"/>
</dbReference>
<accession>A0ABR2IXV5</accession>
<feature type="compositionally biased region" description="Acidic residues" evidence="2">
    <location>
        <begin position="947"/>
        <end position="965"/>
    </location>
</feature>
<evidence type="ECO:0000256" key="2">
    <source>
        <dbReference type="SAM" id="MobiDB-lite"/>
    </source>
</evidence>
<feature type="region of interest" description="Disordered" evidence="2">
    <location>
        <begin position="946"/>
        <end position="976"/>
    </location>
</feature>
<dbReference type="Pfam" id="PF08238">
    <property type="entry name" value="Sel1"/>
    <property type="match status" value="17"/>
</dbReference>
<dbReference type="PANTHER" id="PTHR11102:SF160">
    <property type="entry name" value="ERAD-ASSOCIATED E3 UBIQUITIN-PROTEIN LIGASE COMPONENT HRD3"/>
    <property type="match status" value="1"/>
</dbReference>
<dbReference type="SUPFAM" id="SSF81901">
    <property type="entry name" value="HCP-like"/>
    <property type="match status" value="6"/>
</dbReference>
<evidence type="ECO:0000313" key="3">
    <source>
        <dbReference type="EMBL" id="KAK8870447.1"/>
    </source>
</evidence>
<organism evidence="3 4">
    <name type="scientific">Tritrichomonas musculus</name>
    <dbReference type="NCBI Taxonomy" id="1915356"/>
    <lineage>
        <taxon>Eukaryota</taxon>
        <taxon>Metamonada</taxon>
        <taxon>Parabasalia</taxon>
        <taxon>Tritrichomonadida</taxon>
        <taxon>Tritrichomonadidae</taxon>
        <taxon>Tritrichomonas</taxon>
    </lineage>
</organism>
<sequence length="1067" mass="121493">MIHVKPKPQQRSAKPVQLKATSSIITNSKNHRRNSFHQDQVNENNPQVQGQLPPLLPNAQIEVKNETNQSADSLYQKGLILMKTDIKKATEMFKLAAEMQHFSAMYSYAHLLSRDLSTAPTALRIMRTAYKNGQKDALFEYAFMLENGIGCSKNIDEAYSVYQKGIENGDGRAMYRCAIILKGNKNKSEEMFRLFNEAAKLNITKAFFELGICYKKGTGVTKNPTEAARIFKQLADANDPNGMLEYAMCLKNGFGINKDEQKFEEMISKALSTNSPDAKLTYANLLESGDGFPQNIELAEKIYKELSEAEPGNRFAQYCYARALQNRGEFNEAFRYYNMAHQKQHPDALFSIAMLQLKLKQNEEGMKNLKLAADAGNQIAQFNYALYLEKEEKPDKNEIIKYYKMAADSGLPNAICNYSSYIIKKDKKLGISLLKKAADKGHALSQYQYAKFELEQWKQNRHNRRNHLKYNNFDEDDCFDDDLNLCTAIQYFEMASANNFCKAQYKLGLIKIKNNDLDEGMKLLKTSSDAGYSKAISKYQSMLNDNSQGFKKEDPDPPYEYACHIPDVDESIAFYDKYYDDNNPLSKLRRYQLLLKKDSKTSLKNIVEMAKSGYDEAKYVYATLLEEGKYCKKNMLEARKFYQEATKLHHLKSMLRYGKLLKVEDQKSAFILFKEAAERGLPIAQYHYARILEMGGAEEEAIVYYKKAVDAGIVKAMFRYGRIHEISTSIKKSYRTSLYYYKLAAKKGYAKAQNNCGRLYELGLGVSKPNKELAVSLYKKAADQGNVIALHNYARALEKGIGIQKDEAKSASIYKKLADDDPDDGLAQYNYARMCHNGIGLAENLEEAGKYYLLAIDNNIAEAKQNYGVMLFNKFHKWNEAAKFFEMAVSGNGGQPSAKYNYAQLLKRGMGLNEDKKKAESLLHDAAEELFLPAIVAYAELLKNKGEEEETENEYNEEEEEEESESGNKDPNEMGDIDRLLSFNMNKKCPNSNLEKAAAYYKKAAEMEISDRKFLVPQRNAQFDLAMMYKNGKGVAKNNELFIKYLTLAAKNKHPDAESLAEDMNLL</sequence>
<comment type="caution">
    <text evidence="3">The sequence shown here is derived from an EMBL/GenBank/DDBJ whole genome shotgun (WGS) entry which is preliminary data.</text>
</comment>
<dbReference type="SMART" id="SM00671">
    <property type="entry name" value="SEL1"/>
    <property type="match status" value="19"/>
</dbReference>
<protein>
    <submittedName>
        <fullName evidence="3">Uncharacterized protein</fullName>
    </submittedName>
</protein>
<gene>
    <name evidence="3" type="ORF">M9Y10_008329</name>
</gene>
<reference evidence="3 4" key="1">
    <citation type="submission" date="2024-04" db="EMBL/GenBank/DDBJ databases">
        <title>Tritrichomonas musculus Genome.</title>
        <authorList>
            <person name="Alves-Ferreira E."/>
            <person name="Grigg M."/>
            <person name="Lorenzi H."/>
            <person name="Galac M."/>
        </authorList>
    </citation>
    <scope>NUCLEOTIDE SEQUENCE [LARGE SCALE GENOMIC DNA]</scope>
    <source>
        <strain evidence="3 4">EAF2021</strain>
    </source>
</reference>
<feature type="compositionally biased region" description="Basic and acidic residues" evidence="2">
    <location>
        <begin position="966"/>
        <end position="976"/>
    </location>
</feature>
<evidence type="ECO:0000313" key="4">
    <source>
        <dbReference type="Proteomes" id="UP001470230"/>
    </source>
</evidence>
<dbReference type="EMBL" id="JAPFFF010000014">
    <property type="protein sequence ID" value="KAK8870447.1"/>
    <property type="molecule type" value="Genomic_DNA"/>
</dbReference>
<comment type="similarity">
    <text evidence="1">Belongs to the sel-1 family.</text>
</comment>
<dbReference type="InterPro" id="IPR006597">
    <property type="entry name" value="Sel1-like"/>
</dbReference>
<dbReference type="PANTHER" id="PTHR11102">
    <property type="entry name" value="SEL-1-LIKE PROTEIN"/>
    <property type="match status" value="1"/>
</dbReference>